<evidence type="ECO:0000313" key="3">
    <source>
        <dbReference type="Proteomes" id="UP000629468"/>
    </source>
</evidence>
<evidence type="ECO:0000313" key="2">
    <source>
        <dbReference type="EMBL" id="KAF7761577.1"/>
    </source>
</evidence>
<dbReference type="Pfam" id="PF13668">
    <property type="entry name" value="Ferritin_2"/>
    <property type="match status" value="1"/>
</dbReference>
<evidence type="ECO:0000256" key="1">
    <source>
        <dbReference type="SAM" id="SignalP"/>
    </source>
</evidence>
<reference evidence="2 3" key="1">
    <citation type="journal article" name="Sci. Rep.">
        <title>Telomere-to-telomere assembled and centromere annotated genomes of the two main subspecies of the button mushroom Agaricus bisporus reveal especially polymorphic chromosome ends.</title>
        <authorList>
            <person name="Sonnenberg A.S.M."/>
            <person name="Sedaghat-Telgerd N."/>
            <person name="Lavrijssen B."/>
            <person name="Ohm R.A."/>
            <person name="Hendrickx P.M."/>
            <person name="Scholtmeijer K."/>
            <person name="Baars J.J.P."/>
            <person name="van Peer A."/>
        </authorList>
    </citation>
    <scope>NUCLEOTIDE SEQUENCE [LARGE SCALE GENOMIC DNA]</scope>
    <source>
        <strain evidence="2 3">H119_p4</strain>
    </source>
</reference>
<sequence length="301" mass="32695">MRFWALLALALPVFAGVTPGRRASPDVEALRSLLALGRLENAVFDQGLSRFAQVDFVNDGLPPFTRGRFAQILKHVEIHIAFLRQAITDSGSPIVQPCSYTLPSEDPQSLIRTSVEIETILASAYNGAMGLVEDNTYRVILASILGTISRQAGWLNSAVLKESPWNTAFDVPLNLRQAWTAVQRYISSCPPENATLFPNGSLDPFTQLNIVGPLIPGSTGLLTFNEMESSDGPLYVVFMTGIGEIRTRLRPDGSFDVPQDVADRGAVYVVVISKEASITDENTIAGPTLANFNSNSFDASY</sequence>
<dbReference type="InterPro" id="IPR009078">
    <property type="entry name" value="Ferritin-like_SF"/>
</dbReference>
<dbReference type="EMBL" id="JABXXO010000013">
    <property type="protein sequence ID" value="KAF7761577.1"/>
    <property type="molecule type" value="Genomic_DNA"/>
</dbReference>
<organism evidence="2 3">
    <name type="scientific">Agaricus bisporus var. burnettii</name>
    <dbReference type="NCBI Taxonomy" id="192524"/>
    <lineage>
        <taxon>Eukaryota</taxon>
        <taxon>Fungi</taxon>
        <taxon>Dikarya</taxon>
        <taxon>Basidiomycota</taxon>
        <taxon>Agaricomycotina</taxon>
        <taxon>Agaricomycetes</taxon>
        <taxon>Agaricomycetidae</taxon>
        <taxon>Agaricales</taxon>
        <taxon>Agaricineae</taxon>
        <taxon>Agaricaceae</taxon>
        <taxon>Agaricus</taxon>
    </lineage>
</organism>
<dbReference type="AlphaFoldDB" id="A0A8H7EX54"/>
<feature type="chain" id="PRO_5034263069" evidence="1">
    <location>
        <begin position="16"/>
        <end position="301"/>
    </location>
</feature>
<gene>
    <name evidence="2" type="ORF">Agabi119p4_9569</name>
</gene>
<proteinExistence type="predicted"/>
<protein>
    <submittedName>
        <fullName evidence="2">Uncharacterized protein</fullName>
    </submittedName>
</protein>
<keyword evidence="1" id="KW-0732">Signal</keyword>
<dbReference type="SUPFAM" id="SSF47240">
    <property type="entry name" value="Ferritin-like"/>
    <property type="match status" value="1"/>
</dbReference>
<name>A0A8H7EX54_AGABI</name>
<dbReference type="Proteomes" id="UP000629468">
    <property type="component" value="Unassembled WGS sequence"/>
</dbReference>
<feature type="signal peptide" evidence="1">
    <location>
        <begin position="1"/>
        <end position="15"/>
    </location>
</feature>
<accession>A0A8H7EX54</accession>
<comment type="caution">
    <text evidence="2">The sequence shown here is derived from an EMBL/GenBank/DDBJ whole genome shotgun (WGS) entry which is preliminary data.</text>
</comment>